<evidence type="ECO:0000259" key="6">
    <source>
        <dbReference type="Pfam" id="PF04055"/>
    </source>
</evidence>
<dbReference type="GO" id="GO:0003824">
    <property type="term" value="F:catalytic activity"/>
    <property type="evidence" value="ECO:0007669"/>
    <property type="project" value="InterPro"/>
</dbReference>
<keyword evidence="1 5" id="KW-0949">S-adenosyl-L-methionine</keyword>
<dbReference type="InterPro" id="IPR007197">
    <property type="entry name" value="rSAM"/>
</dbReference>
<dbReference type="PANTHER" id="PTHR43075:SF1">
    <property type="entry name" value="FORMATE LYASE ACTIVATING ENZYME, PUTATIVE (AFU_ORTHOLOGUE AFUA_2G15630)-RELATED"/>
    <property type="match status" value="1"/>
</dbReference>
<evidence type="ECO:0000313" key="7">
    <source>
        <dbReference type="EMBL" id="PIS38758.1"/>
    </source>
</evidence>
<dbReference type="PIRSF" id="PIRSF004869">
    <property type="entry name" value="PflX_prd"/>
    <property type="match status" value="1"/>
</dbReference>
<protein>
    <submittedName>
        <fullName evidence="7">Radical SAM protein</fullName>
    </submittedName>
</protein>
<keyword evidence="2 5" id="KW-0479">Metal-binding</keyword>
<dbReference type="Gene3D" id="3.20.20.70">
    <property type="entry name" value="Aldolase class I"/>
    <property type="match status" value="1"/>
</dbReference>
<gene>
    <name evidence="7" type="ORF">COT34_02075</name>
</gene>
<dbReference type="SUPFAM" id="SSF102114">
    <property type="entry name" value="Radical SAM enzymes"/>
    <property type="match status" value="1"/>
</dbReference>
<dbReference type="GO" id="GO:0051536">
    <property type="term" value="F:iron-sulfur cluster binding"/>
    <property type="evidence" value="ECO:0007669"/>
    <property type="project" value="UniProtKB-KW"/>
</dbReference>
<feature type="domain" description="Radical SAM core" evidence="6">
    <location>
        <begin position="35"/>
        <end position="165"/>
    </location>
</feature>
<sequence>MKKNKNKTIKIAWWGKHFGEEPPLIGNKEQGAGGIFFTGCNLHCVFCQNYQISQEGFFKKECTSEELAEIILGLEKQGAVNIDLVTPTIWFAQIKSAIVLAKKKGLKIPIVWNSNACEAAALLRQMEGLVDIYLPDFKYGDEEAAIKYSQASNYPEIAEKAIKEMLRQVGYLKEENGIAKKGLIVRHLVLPNNLENSFAVLKILAGIDKKIHLSLLNQYYPAYKAEDFPEINRQLTEEEFARVHDFALALGFENGWVQTEKSAEAFLPDFRKENPFA</sequence>
<dbReference type="GO" id="GO:0046872">
    <property type="term" value="F:metal ion binding"/>
    <property type="evidence" value="ECO:0007669"/>
    <property type="project" value="UniProtKB-KW"/>
</dbReference>
<evidence type="ECO:0000256" key="2">
    <source>
        <dbReference type="ARBA" id="ARBA00022723"/>
    </source>
</evidence>
<evidence type="ECO:0000256" key="4">
    <source>
        <dbReference type="ARBA" id="ARBA00023014"/>
    </source>
</evidence>
<name>A0A2M6T0H4_9BACT</name>
<comment type="caution">
    <text evidence="7">The sequence shown here is derived from an EMBL/GenBank/DDBJ whole genome shotgun (WGS) entry which is preliminary data.</text>
</comment>
<evidence type="ECO:0000313" key="8">
    <source>
        <dbReference type="Proteomes" id="UP000229390"/>
    </source>
</evidence>
<keyword evidence="3 5" id="KW-0408">Iron</keyword>
<organism evidence="7 8">
    <name type="scientific">Candidatus Nealsonbacteria bacterium CG08_land_8_20_14_0_20_43_11</name>
    <dbReference type="NCBI Taxonomy" id="1974706"/>
    <lineage>
        <taxon>Bacteria</taxon>
        <taxon>Candidatus Nealsoniibacteriota</taxon>
    </lineage>
</organism>
<dbReference type="Pfam" id="PF04055">
    <property type="entry name" value="Radical_SAM"/>
    <property type="match status" value="1"/>
</dbReference>
<feature type="binding site" evidence="5">
    <location>
        <position position="44"/>
    </location>
    <ligand>
        <name>[4Fe-4S] cluster</name>
        <dbReference type="ChEBI" id="CHEBI:49883"/>
        <note>4Fe-4S-S-AdoMet</note>
    </ligand>
</feature>
<dbReference type="CDD" id="cd01335">
    <property type="entry name" value="Radical_SAM"/>
    <property type="match status" value="1"/>
</dbReference>
<dbReference type="InterPro" id="IPR040085">
    <property type="entry name" value="MJ0674-like"/>
</dbReference>
<reference evidence="8" key="1">
    <citation type="submission" date="2017-09" db="EMBL/GenBank/DDBJ databases">
        <title>Depth-based differentiation of microbial function through sediment-hosted aquifers and enrichment of novel symbionts in the deep terrestrial subsurface.</title>
        <authorList>
            <person name="Probst A.J."/>
            <person name="Ladd B."/>
            <person name="Jarett J.K."/>
            <person name="Geller-Mcgrath D.E."/>
            <person name="Sieber C.M.K."/>
            <person name="Emerson J.B."/>
            <person name="Anantharaman K."/>
            <person name="Thomas B.C."/>
            <person name="Malmstrom R."/>
            <person name="Stieglmeier M."/>
            <person name="Klingl A."/>
            <person name="Woyke T."/>
            <person name="Ryan C.M."/>
            <person name="Banfield J.F."/>
        </authorList>
    </citation>
    <scope>NUCLEOTIDE SEQUENCE [LARGE SCALE GENOMIC DNA]</scope>
</reference>
<proteinExistence type="predicted"/>
<evidence type="ECO:0000256" key="5">
    <source>
        <dbReference type="PIRSR" id="PIRSR004869-50"/>
    </source>
</evidence>
<dbReference type="PANTHER" id="PTHR43075">
    <property type="entry name" value="FORMATE LYASE ACTIVATING ENZYME, PUTATIVE (AFU_ORTHOLOGUE AFUA_2G15630)-RELATED"/>
    <property type="match status" value="1"/>
</dbReference>
<feature type="binding site" evidence="5">
    <location>
        <position position="40"/>
    </location>
    <ligand>
        <name>[4Fe-4S] cluster</name>
        <dbReference type="ChEBI" id="CHEBI:49883"/>
        <note>4Fe-4S-S-AdoMet</note>
    </ligand>
</feature>
<accession>A0A2M6T0H4</accession>
<evidence type="ECO:0000256" key="1">
    <source>
        <dbReference type="ARBA" id="ARBA00022691"/>
    </source>
</evidence>
<keyword evidence="4 5" id="KW-0411">Iron-sulfur</keyword>
<dbReference type="SFLD" id="SFLDS00029">
    <property type="entry name" value="Radical_SAM"/>
    <property type="match status" value="1"/>
</dbReference>
<dbReference type="AlphaFoldDB" id="A0A2M6T0H4"/>
<comment type="cofactor">
    <cofactor evidence="5">
        <name>[4Fe-4S] cluster</name>
        <dbReference type="ChEBI" id="CHEBI:49883"/>
    </cofactor>
    <text evidence="5">Binds 1 [4Fe-4S] cluster. The cluster is coordinated with 3 cysteines and an exchangeable S-adenosyl-L-methionine.</text>
</comment>
<dbReference type="Proteomes" id="UP000229390">
    <property type="component" value="Unassembled WGS sequence"/>
</dbReference>
<feature type="binding site" evidence="5">
    <location>
        <position position="47"/>
    </location>
    <ligand>
        <name>[4Fe-4S] cluster</name>
        <dbReference type="ChEBI" id="CHEBI:49883"/>
        <note>4Fe-4S-S-AdoMet</note>
    </ligand>
</feature>
<dbReference type="EMBL" id="PEYE01000035">
    <property type="protein sequence ID" value="PIS38758.1"/>
    <property type="molecule type" value="Genomic_DNA"/>
</dbReference>
<dbReference type="InterPro" id="IPR016431">
    <property type="entry name" value="Pyrv-formate_lyase-activ_prd"/>
</dbReference>
<dbReference type="InterPro" id="IPR013785">
    <property type="entry name" value="Aldolase_TIM"/>
</dbReference>
<evidence type="ECO:0000256" key="3">
    <source>
        <dbReference type="ARBA" id="ARBA00023004"/>
    </source>
</evidence>
<dbReference type="InterPro" id="IPR058240">
    <property type="entry name" value="rSAM_sf"/>
</dbReference>